<dbReference type="Proteomes" id="UP001595377">
    <property type="component" value="Unassembled WGS sequence"/>
</dbReference>
<accession>A0ABV7DKJ1</accession>
<dbReference type="RefSeq" id="WP_257314666.1">
    <property type="nucleotide sequence ID" value="NZ_JANFDG010000007.1"/>
</dbReference>
<proteinExistence type="predicted"/>
<evidence type="ECO:0000313" key="2">
    <source>
        <dbReference type="Proteomes" id="UP001595377"/>
    </source>
</evidence>
<evidence type="ECO:0008006" key="3">
    <source>
        <dbReference type="Google" id="ProtNLM"/>
    </source>
</evidence>
<dbReference type="EMBL" id="JBHRSP010000034">
    <property type="protein sequence ID" value="MFC3075475.1"/>
    <property type="molecule type" value="Genomic_DNA"/>
</dbReference>
<evidence type="ECO:0000313" key="1">
    <source>
        <dbReference type="EMBL" id="MFC3075475.1"/>
    </source>
</evidence>
<organism evidence="1 2">
    <name type="scientific">Shinella pollutisoli</name>
    <dbReference type="NCBI Taxonomy" id="2250594"/>
    <lineage>
        <taxon>Bacteria</taxon>
        <taxon>Pseudomonadati</taxon>
        <taxon>Pseudomonadota</taxon>
        <taxon>Alphaproteobacteria</taxon>
        <taxon>Hyphomicrobiales</taxon>
        <taxon>Rhizobiaceae</taxon>
        <taxon>Shinella</taxon>
    </lineage>
</organism>
<keyword evidence="2" id="KW-1185">Reference proteome</keyword>
<comment type="caution">
    <text evidence="1">The sequence shown here is derived from an EMBL/GenBank/DDBJ whole genome shotgun (WGS) entry which is preliminary data.</text>
</comment>
<name>A0ABV7DKJ1_9HYPH</name>
<reference evidence="2" key="1">
    <citation type="journal article" date="2019" name="Int. J. Syst. Evol. Microbiol.">
        <title>The Global Catalogue of Microorganisms (GCM) 10K type strain sequencing project: providing services to taxonomists for standard genome sequencing and annotation.</title>
        <authorList>
            <consortium name="The Broad Institute Genomics Platform"/>
            <consortium name="The Broad Institute Genome Sequencing Center for Infectious Disease"/>
            <person name="Wu L."/>
            <person name="Ma J."/>
        </authorList>
    </citation>
    <scope>NUCLEOTIDE SEQUENCE [LARGE SCALE GENOMIC DNA]</scope>
    <source>
        <strain evidence="2">KCTC 52677</strain>
    </source>
</reference>
<sequence>MRHPHALQVCLSCNRPLPRAARRCPWCKRLSVMRAEAAAAPMRRAASAGERS</sequence>
<protein>
    <recommendedName>
        <fullName evidence="3">LapB rubredoxin metal binding domain-containing protein</fullName>
    </recommendedName>
</protein>
<gene>
    <name evidence="1" type="ORF">ACFOHH_20360</name>
</gene>